<feature type="region of interest" description="Disordered" evidence="9">
    <location>
        <begin position="335"/>
        <end position="415"/>
    </location>
</feature>
<keyword evidence="3 6" id="KW-0238">DNA-binding</keyword>
<dbReference type="PROSITE" id="PS50071">
    <property type="entry name" value="HOMEOBOX_2"/>
    <property type="match status" value="1"/>
</dbReference>
<dbReference type="GO" id="GO:0009653">
    <property type="term" value="P:anatomical structure morphogenesis"/>
    <property type="evidence" value="ECO:0007669"/>
    <property type="project" value="UniProtKB-ARBA"/>
</dbReference>
<sequence length="719" mass="77818">MALETERCSPNNASSPGPTDNNRRPGLDDCSDQTKEMSPHARCKTPPPSACDDGDGRPVVPATVTATATSAFRSVREGAVPAATTAANDNDDDIDDHDHDDHSQLRTPADASLLLACSKPLSICSPLQNKTAADKGVHGLQPSLPQQQPNARKKPFHPVHKPNALTDVPRWMQQQQQQQQQSTAAVLETAEPPQQSAAAAVEYTMAMAAAAAAAAAAGHVPPVFPFNSWMYRFNFLPIVPAAAAEYFRDVHHLQRNGEQSSPETDVQLPAAHHHHLLPIHQLQHQHIELSAIRQQQSTIENLHHPAAVHLPVHRPVVTSIPQPVPLPLQPPSVSSLLPQPVCPPPPPQPPLVHQTLPPPPSATTLSLSGYVSRPTSTSGSSDVSSSCGATTNGTAAAAGGTTNKTFCRSPSPRSPSPFPLAFSVDNILRPEFGTKLHHHHHHHHHNNNRGRQSTSASPPPMAALAAAAKLHYNRSAQQQLKQPAAVQSSLLRPGPTRPKTTAVGPKRSSAAVEKLKRKPVPSSLSPGHCINNNNNIKLAAAVNGVDGDGGGHHHLKSDESMINNNNTNSNDNESGSDAAGSGDQQSNEKELWPAWVYCTRYSDRPSSGPRSRRMKRKDKCPEEKRPRTAFSGEQLSRLKKEFNENRYLTERRRQELANELGLNEAQIKIWFQNKRAKIKKSSGSKNPLALQLMAQGLYNHTTVPMSDDEMEDHLTVASS</sequence>
<dbReference type="SMART" id="SM00389">
    <property type="entry name" value="HOX"/>
    <property type="match status" value="1"/>
</dbReference>
<keyword evidence="5 6" id="KW-0539">Nucleus</keyword>
<dbReference type="Gene3D" id="1.10.10.60">
    <property type="entry name" value="Homeodomain-like"/>
    <property type="match status" value="1"/>
</dbReference>
<dbReference type="AlphaFoldDB" id="A0A8B8FIH5"/>
<dbReference type="PRINTS" id="PR00024">
    <property type="entry name" value="HOMEOBOX"/>
</dbReference>
<proteinExistence type="inferred from homology"/>
<feature type="compositionally biased region" description="Low complexity" evidence="9">
    <location>
        <begin position="362"/>
        <end position="411"/>
    </location>
</feature>
<dbReference type="Pfam" id="PF00046">
    <property type="entry name" value="Homeodomain"/>
    <property type="match status" value="1"/>
</dbReference>
<dbReference type="GO" id="GO:0005634">
    <property type="term" value="C:nucleus"/>
    <property type="evidence" value="ECO:0007669"/>
    <property type="project" value="UniProtKB-SubCell"/>
</dbReference>
<dbReference type="InterPro" id="IPR017970">
    <property type="entry name" value="Homeobox_CS"/>
</dbReference>
<keyword evidence="11" id="KW-1185">Reference proteome</keyword>
<evidence type="ECO:0000259" key="10">
    <source>
        <dbReference type="PROSITE" id="PS50071"/>
    </source>
</evidence>
<evidence type="ECO:0000256" key="3">
    <source>
        <dbReference type="ARBA" id="ARBA00023125"/>
    </source>
</evidence>
<evidence type="ECO:0000256" key="5">
    <source>
        <dbReference type="ARBA" id="ARBA00023242"/>
    </source>
</evidence>
<comment type="subcellular location">
    <subcellularLocation>
        <location evidence="1 6 7">Nucleus</location>
    </subcellularLocation>
</comment>
<dbReference type="Pfam" id="PF10525">
    <property type="entry name" value="Engrail_1_C_sig"/>
    <property type="match status" value="1"/>
</dbReference>
<evidence type="ECO:0000256" key="9">
    <source>
        <dbReference type="SAM" id="MobiDB-lite"/>
    </source>
</evidence>
<feature type="compositionally biased region" description="Polar residues" evidence="9">
    <location>
        <begin position="474"/>
        <end position="490"/>
    </location>
</feature>
<evidence type="ECO:0000256" key="8">
    <source>
        <dbReference type="RuleBase" id="RU510713"/>
    </source>
</evidence>
<dbReference type="PROSITE" id="PS00027">
    <property type="entry name" value="HOMEOBOX_1"/>
    <property type="match status" value="1"/>
</dbReference>
<name>A0A8B8FIH5_9HEMI</name>
<dbReference type="FunFam" id="1.10.10.60:FF:000189">
    <property type="entry name" value="Homeobox protein engrailed-like"/>
    <property type="match status" value="1"/>
</dbReference>
<dbReference type="RefSeq" id="XP_025410699.1">
    <property type="nucleotide sequence ID" value="XM_025554914.1"/>
</dbReference>
<dbReference type="InterPro" id="IPR009057">
    <property type="entry name" value="Homeodomain-like_sf"/>
</dbReference>
<feature type="region of interest" description="Disordered" evidence="9">
    <location>
        <begin position="75"/>
        <end position="104"/>
    </location>
</feature>
<dbReference type="InterPro" id="IPR000747">
    <property type="entry name" value="HD_engrailed"/>
</dbReference>
<dbReference type="GO" id="GO:0000981">
    <property type="term" value="F:DNA-binding transcription factor activity, RNA polymerase II-specific"/>
    <property type="evidence" value="ECO:0007669"/>
    <property type="project" value="InterPro"/>
</dbReference>
<dbReference type="InterPro" id="IPR001356">
    <property type="entry name" value="HD"/>
</dbReference>
<evidence type="ECO:0000256" key="7">
    <source>
        <dbReference type="RuleBase" id="RU000682"/>
    </source>
</evidence>
<dbReference type="PRINTS" id="PR00026">
    <property type="entry name" value="ENGRAILED"/>
</dbReference>
<comment type="similarity">
    <text evidence="8">Belongs to the Engrailed homeobox family.</text>
</comment>
<feature type="compositionally biased region" description="Basic residues" evidence="9">
    <location>
        <begin position="436"/>
        <end position="448"/>
    </location>
</feature>
<feature type="domain" description="Homeobox" evidence="10">
    <location>
        <begin position="621"/>
        <end position="681"/>
    </location>
</feature>
<protein>
    <recommendedName>
        <fullName evidence="8">Homeobox protein engrailed-like</fullName>
    </recommendedName>
</protein>
<dbReference type="InterPro" id="IPR020479">
    <property type="entry name" value="HD_metazoa"/>
</dbReference>
<evidence type="ECO:0000256" key="4">
    <source>
        <dbReference type="ARBA" id="ARBA00023155"/>
    </source>
</evidence>
<evidence type="ECO:0000256" key="6">
    <source>
        <dbReference type="PROSITE-ProRule" id="PRU00108"/>
    </source>
</evidence>
<feature type="region of interest" description="Disordered" evidence="9">
    <location>
        <begin position="603"/>
        <end position="629"/>
    </location>
</feature>
<feature type="region of interest" description="Disordered" evidence="9">
    <location>
        <begin position="474"/>
        <end position="528"/>
    </location>
</feature>
<dbReference type="PROSITE" id="PS00033">
    <property type="entry name" value="ENGRAILED"/>
    <property type="match status" value="1"/>
</dbReference>
<dbReference type="Proteomes" id="UP000694846">
    <property type="component" value="Unplaced"/>
</dbReference>
<dbReference type="PANTHER" id="PTHR24341">
    <property type="entry name" value="HOMEOBOX PROTEIN ENGRAILED"/>
    <property type="match status" value="1"/>
</dbReference>
<feature type="region of interest" description="Disordered" evidence="9">
    <location>
        <begin position="436"/>
        <end position="459"/>
    </location>
</feature>
<evidence type="ECO:0000313" key="11">
    <source>
        <dbReference type="Proteomes" id="UP000694846"/>
    </source>
</evidence>
<dbReference type="OrthoDB" id="6159439at2759"/>
<evidence type="ECO:0000256" key="1">
    <source>
        <dbReference type="ARBA" id="ARBA00004123"/>
    </source>
</evidence>
<dbReference type="CDD" id="cd00086">
    <property type="entry name" value="homeodomain"/>
    <property type="match status" value="1"/>
</dbReference>
<feature type="compositionally biased region" description="Polar residues" evidence="9">
    <location>
        <begin position="8"/>
        <end position="20"/>
    </location>
</feature>
<dbReference type="SUPFAM" id="SSF46689">
    <property type="entry name" value="Homeodomain-like"/>
    <property type="match status" value="1"/>
</dbReference>
<dbReference type="PRINTS" id="PR00031">
    <property type="entry name" value="HTHREPRESSR"/>
</dbReference>
<feature type="compositionally biased region" description="Low complexity" evidence="9">
    <location>
        <begin position="560"/>
        <end position="577"/>
    </location>
</feature>
<keyword evidence="4 6" id="KW-0371">Homeobox</keyword>
<dbReference type="InterPro" id="IPR019737">
    <property type="entry name" value="Homeobox-engrailed_CS"/>
</dbReference>
<gene>
    <name evidence="12" type="primary">LOC112683754</name>
</gene>
<dbReference type="InterPro" id="IPR019549">
    <property type="entry name" value="Homeobox-engrailed_C-terminal"/>
</dbReference>
<reference evidence="12" key="1">
    <citation type="submission" date="2025-08" db="UniProtKB">
        <authorList>
            <consortium name="RefSeq"/>
        </authorList>
    </citation>
    <scope>IDENTIFICATION</scope>
    <source>
        <tissue evidence="12">Whole body</tissue>
    </source>
</reference>
<dbReference type="GO" id="GO:0030182">
    <property type="term" value="P:neuron differentiation"/>
    <property type="evidence" value="ECO:0007669"/>
    <property type="project" value="TreeGrafter"/>
</dbReference>
<feature type="region of interest" description="Disordered" evidence="9">
    <location>
        <begin position="549"/>
        <end position="588"/>
    </location>
</feature>
<evidence type="ECO:0000313" key="12">
    <source>
        <dbReference type="RefSeq" id="XP_025410699.1"/>
    </source>
</evidence>
<feature type="DNA-binding region" description="Homeobox" evidence="6">
    <location>
        <begin position="623"/>
        <end position="682"/>
    </location>
</feature>
<dbReference type="InterPro" id="IPR000047">
    <property type="entry name" value="HTH_motif"/>
</dbReference>
<keyword evidence="2" id="KW-0217">Developmental protein</keyword>
<dbReference type="PANTHER" id="PTHR24341:SF6">
    <property type="entry name" value="HOMEOBOX PROTEIN INVECTED"/>
    <property type="match status" value="1"/>
</dbReference>
<organism evidence="11 12">
    <name type="scientific">Sipha flava</name>
    <name type="common">yellow sugarcane aphid</name>
    <dbReference type="NCBI Taxonomy" id="143950"/>
    <lineage>
        <taxon>Eukaryota</taxon>
        <taxon>Metazoa</taxon>
        <taxon>Ecdysozoa</taxon>
        <taxon>Arthropoda</taxon>
        <taxon>Hexapoda</taxon>
        <taxon>Insecta</taxon>
        <taxon>Pterygota</taxon>
        <taxon>Neoptera</taxon>
        <taxon>Paraneoptera</taxon>
        <taxon>Hemiptera</taxon>
        <taxon>Sternorrhyncha</taxon>
        <taxon>Aphidomorpha</taxon>
        <taxon>Aphidoidea</taxon>
        <taxon>Aphididae</taxon>
        <taxon>Sipha</taxon>
    </lineage>
</organism>
<feature type="region of interest" description="Disordered" evidence="9">
    <location>
        <begin position="1"/>
        <end position="60"/>
    </location>
</feature>
<evidence type="ECO:0000256" key="2">
    <source>
        <dbReference type="ARBA" id="ARBA00022473"/>
    </source>
</evidence>
<feature type="compositionally biased region" description="Basic and acidic residues" evidence="9">
    <location>
        <begin position="21"/>
        <end position="39"/>
    </location>
</feature>
<accession>A0A8B8FIH5</accession>
<dbReference type="GeneID" id="112683754"/>
<dbReference type="InterPro" id="IPR050720">
    <property type="entry name" value="Engrailed_Homeobox_TFs"/>
</dbReference>
<feature type="compositionally biased region" description="Pro residues" evidence="9">
    <location>
        <begin position="340"/>
        <end position="361"/>
    </location>
</feature>
<dbReference type="GO" id="GO:0000978">
    <property type="term" value="F:RNA polymerase II cis-regulatory region sequence-specific DNA binding"/>
    <property type="evidence" value="ECO:0007669"/>
    <property type="project" value="TreeGrafter"/>
</dbReference>